<dbReference type="AlphaFoldDB" id="A0A975CLF0"/>
<name>A0A975CLF0_9BURK</name>
<proteinExistence type="predicted"/>
<dbReference type="InterPro" id="IPR027417">
    <property type="entry name" value="P-loop_NTPase"/>
</dbReference>
<evidence type="ECO:0000313" key="4">
    <source>
        <dbReference type="Proteomes" id="UP000663903"/>
    </source>
</evidence>
<gene>
    <name evidence="3" type="primary">terL</name>
    <name evidence="3" type="ORF">J1M35_05515</name>
</gene>
<sequence length="527" mass="58785">MTTTHTPFDSSLPNKVTELQASLAALASDFPTFVRAAFATLYPGKLFMENWHIDAMAHALEGCIEGTHRRLIINVPPRHLKSFITSVAFPAFVLGMDPTAKIIVASYSDDLAKPLALDFKRLVESTLYKQVFPKTVAMKSTEGEFRTSLGGARLALSVGGSLTGKGADFIIVDDPLKAQDAASDKERQRVNRWFGETLYSRLDDKKHSVLIVVMQRLHVNDLTGYLLQGQAEADKVSSLPVAANDSIADPQSAKGQQASAQVFRNLCLPAIAPKTETFALSKVKTHTRQVGDLLHPKLEDEAVLADLKHQMGDWNFAAQYQQAPQMPQGHLIKSKWIETVSELPADPGNDAWVLCIDAASSTKETADYSALVFMYVCQKGCFVIDVKRGRWDYETLKEIVRGYERRYGNRDRGPQFRYLVEDTSVGTALISELKAQGKSVFTDKPTSSKELRVYRTLPVLEKGYLKVVKHPELDSSWIEPFTAELVSFPNGRFDDQLDATVMGVHWANWHWTQHRWLREGAEGKRAA</sequence>
<dbReference type="Pfam" id="PF17289">
    <property type="entry name" value="Terminase_6C"/>
    <property type="match status" value="1"/>
</dbReference>
<dbReference type="KEGG" id="otd:J1M35_05515"/>
<evidence type="ECO:0000313" key="3">
    <source>
        <dbReference type="EMBL" id="QTD46349.1"/>
    </source>
</evidence>
<dbReference type="EMBL" id="CP071796">
    <property type="protein sequence ID" value="QTD46349.1"/>
    <property type="molecule type" value="Genomic_DNA"/>
</dbReference>
<dbReference type="Gene3D" id="3.40.50.300">
    <property type="entry name" value="P-loop containing nucleotide triphosphate hydrolases"/>
    <property type="match status" value="1"/>
</dbReference>
<dbReference type="NCBIfam" id="TIGR01630">
    <property type="entry name" value="psiM2_ORF9"/>
    <property type="match status" value="1"/>
</dbReference>
<keyword evidence="1" id="KW-1188">Viral release from host cell</keyword>
<accession>A0A975CLF0</accession>
<dbReference type="Gene3D" id="3.30.420.240">
    <property type="match status" value="1"/>
</dbReference>
<protein>
    <submittedName>
        <fullName evidence="3">Phage terminase large subunit</fullName>
    </submittedName>
</protein>
<feature type="domain" description="Terminase large subunit gp17-like C-terminal" evidence="2">
    <location>
        <begin position="357"/>
        <end position="504"/>
    </location>
</feature>
<reference evidence="3" key="1">
    <citation type="submission" date="2021-03" db="EMBL/GenBank/DDBJ databases">
        <title>Ottowia sp. 27C isolated from the cloaca of a Giant Asian pond turtle (Heosemys grandis).</title>
        <authorList>
            <person name="Spergser J."/>
            <person name="Busse H.-J."/>
        </authorList>
    </citation>
    <scope>NUCLEOTIDE SEQUENCE</scope>
    <source>
        <strain evidence="3">27C</strain>
    </source>
</reference>
<dbReference type="RefSeq" id="WP_208010248.1">
    <property type="nucleotide sequence ID" value="NZ_CP071796.1"/>
</dbReference>
<evidence type="ECO:0000259" key="2">
    <source>
        <dbReference type="Pfam" id="PF17289"/>
    </source>
</evidence>
<evidence type="ECO:0000256" key="1">
    <source>
        <dbReference type="ARBA" id="ARBA00022612"/>
    </source>
</evidence>
<organism evidence="3 4">
    <name type="scientific">Ottowia testudinis</name>
    <dbReference type="NCBI Taxonomy" id="2816950"/>
    <lineage>
        <taxon>Bacteria</taxon>
        <taxon>Pseudomonadati</taxon>
        <taxon>Pseudomonadota</taxon>
        <taxon>Betaproteobacteria</taxon>
        <taxon>Burkholderiales</taxon>
        <taxon>Comamonadaceae</taxon>
        <taxon>Ottowia</taxon>
    </lineage>
</organism>
<dbReference type="InterPro" id="IPR035421">
    <property type="entry name" value="Terminase_6C"/>
</dbReference>
<keyword evidence="4" id="KW-1185">Reference proteome</keyword>
<dbReference type="InterPro" id="IPR006517">
    <property type="entry name" value="Phage_terminase_lsu-like_C"/>
</dbReference>
<dbReference type="Proteomes" id="UP000663903">
    <property type="component" value="Chromosome"/>
</dbReference>